<sequence>MLTEGYHTYYIYIITNKAKTVLYTGVTNHLKIRLLQHSENITSKNNTFASKYHVQYLLYFEKFTWIHEAIAREKEIKGWRKEKKIDLIKTINPNLEFLNYLFEGNL</sequence>
<dbReference type="Gene3D" id="3.40.1440.10">
    <property type="entry name" value="GIY-YIG endonuclease"/>
    <property type="match status" value="1"/>
</dbReference>
<dbReference type="Pfam" id="PF01541">
    <property type="entry name" value="GIY-YIG"/>
    <property type="match status" value="1"/>
</dbReference>
<name>A0ABW1PU71_9FLAO</name>
<reference evidence="4" key="1">
    <citation type="journal article" date="2019" name="Int. J. Syst. Evol. Microbiol.">
        <title>The Global Catalogue of Microorganisms (GCM) 10K type strain sequencing project: providing services to taxonomists for standard genome sequencing and annotation.</title>
        <authorList>
            <consortium name="The Broad Institute Genomics Platform"/>
            <consortium name="The Broad Institute Genome Sequencing Center for Infectious Disease"/>
            <person name="Wu L."/>
            <person name="Ma J."/>
        </authorList>
    </citation>
    <scope>NUCLEOTIDE SEQUENCE [LARGE SCALE GENOMIC DNA]</scope>
    <source>
        <strain evidence="4">CCUG 49679</strain>
    </source>
</reference>
<evidence type="ECO:0000256" key="1">
    <source>
        <dbReference type="ARBA" id="ARBA00007435"/>
    </source>
</evidence>
<dbReference type="PROSITE" id="PS50164">
    <property type="entry name" value="GIY_YIG"/>
    <property type="match status" value="1"/>
</dbReference>
<protein>
    <submittedName>
        <fullName evidence="3">GIY-YIG nuclease family protein</fullName>
    </submittedName>
</protein>
<gene>
    <name evidence="3" type="ORF">ACFPVY_16880</name>
</gene>
<dbReference type="CDD" id="cd10448">
    <property type="entry name" value="GIY-YIG_unchar_3"/>
    <property type="match status" value="1"/>
</dbReference>
<proteinExistence type="inferred from homology"/>
<keyword evidence="4" id="KW-1185">Reference proteome</keyword>
<comment type="caution">
    <text evidence="3">The sequence shown here is derived from an EMBL/GenBank/DDBJ whole genome shotgun (WGS) entry which is preliminary data.</text>
</comment>
<dbReference type="SUPFAM" id="SSF82771">
    <property type="entry name" value="GIY-YIG endonuclease"/>
    <property type="match status" value="1"/>
</dbReference>
<dbReference type="InterPro" id="IPR050190">
    <property type="entry name" value="UPF0213_domain"/>
</dbReference>
<evidence type="ECO:0000313" key="3">
    <source>
        <dbReference type="EMBL" id="MFC6098327.1"/>
    </source>
</evidence>
<evidence type="ECO:0000313" key="4">
    <source>
        <dbReference type="Proteomes" id="UP001596287"/>
    </source>
</evidence>
<accession>A0ABW1PU71</accession>
<comment type="similarity">
    <text evidence="1">Belongs to the UPF0213 family.</text>
</comment>
<feature type="domain" description="GIY-YIG" evidence="2">
    <location>
        <begin position="7"/>
        <end position="86"/>
    </location>
</feature>
<dbReference type="RefSeq" id="WP_379793342.1">
    <property type="nucleotide sequence ID" value="NZ_JBHSQB010000021.1"/>
</dbReference>
<dbReference type="PANTHER" id="PTHR34477">
    <property type="entry name" value="UPF0213 PROTEIN YHBQ"/>
    <property type="match status" value="1"/>
</dbReference>
<dbReference type="PANTHER" id="PTHR34477:SF5">
    <property type="entry name" value="BSL5627 PROTEIN"/>
    <property type="match status" value="1"/>
</dbReference>
<evidence type="ECO:0000259" key="2">
    <source>
        <dbReference type="PROSITE" id="PS50164"/>
    </source>
</evidence>
<dbReference type="EMBL" id="JBHSQB010000021">
    <property type="protein sequence ID" value="MFC6098327.1"/>
    <property type="molecule type" value="Genomic_DNA"/>
</dbReference>
<organism evidence="3 4">
    <name type="scientific">Flavobacterium qiangtangense</name>
    <dbReference type="NCBI Taxonomy" id="1442595"/>
    <lineage>
        <taxon>Bacteria</taxon>
        <taxon>Pseudomonadati</taxon>
        <taxon>Bacteroidota</taxon>
        <taxon>Flavobacteriia</taxon>
        <taxon>Flavobacteriales</taxon>
        <taxon>Flavobacteriaceae</taxon>
        <taxon>Flavobacterium</taxon>
    </lineage>
</organism>
<dbReference type="InterPro" id="IPR000305">
    <property type="entry name" value="GIY-YIG_endonuc"/>
</dbReference>
<dbReference type="InterPro" id="IPR035901">
    <property type="entry name" value="GIY-YIG_endonuc_sf"/>
</dbReference>
<dbReference type="Proteomes" id="UP001596287">
    <property type="component" value="Unassembled WGS sequence"/>
</dbReference>